<feature type="transmembrane region" description="Helical" evidence="1">
    <location>
        <begin position="210"/>
        <end position="229"/>
    </location>
</feature>
<feature type="transmembrane region" description="Helical" evidence="1">
    <location>
        <begin position="235"/>
        <end position="254"/>
    </location>
</feature>
<feature type="transmembrane region" description="Helical" evidence="1">
    <location>
        <begin position="266"/>
        <end position="284"/>
    </location>
</feature>
<dbReference type="PhylomeDB" id="B3S846"/>
<feature type="transmembrane region" description="Helical" evidence="1">
    <location>
        <begin position="39"/>
        <end position="59"/>
    </location>
</feature>
<dbReference type="CTD" id="6757676"/>
<organism evidence="2 3">
    <name type="scientific">Trichoplax adhaerens</name>
    <name type="common">Trichoplax reptans</name>
    <dbReference type="NCBI Taxonomy" id="10228"/>
    <lineage>
        <taxon>Eukaryota</taxon>
        <taxon>Metazoa</taxon>
        <taxon>Placozoa</taxon>
        <taxon>Uniplacotomia</taxon>
        <taxon>Trichoplacea</taxon>
        <taxon>Trichoplacidae</taxon>
        <taxon>Trichoplax</taxon>
    </lineage>
</organism>
<reference evidence="2 3" key="1">
    <citation type="journal article" date="2008" name="Nature">
        <title>The Trichoplax genome and the nature of placozoans.</title>
        <authorList>
            <person name="Srivastava M."/>
            <person name="Begovic E."/>
            <person name="Chapman J."/>
            <person name="Putnam N.H."/>
            <person name="Hellsten U."/>
            <person name="Kawashima T."/>
            <person name="Kuo A."/>
            <person name="Mitros T."/>
            <person name="Salamov A."/>
            <person name="Carpenter M.L."/>
            <person name="Signorovitch A.Y."/>
            <person name="Moreno M.A."/>
            <person name="Kamm K."/>
            <person name="Grimwood J."/>
            <person name="Schmutz J."/>
            <person name="Shapiro H."/>
            <person name="Grigoriev I.V."/>
            <person name="Buss L.W."/>
            <person name="Schierwater B."/>
            <person name="Dellaporta S.L."/>
            <person name="Rokhsar D.S."/>
        </authorList>
    </citation>
    <scope>NUCLEOTIDE SEQUENCE [LARGE SCALE GENOMIC DNA]</scope>
    <source>
        <strain evidence="2 3">Grell-BS-1999</strain>
    </source>
</reference>
<dbReference type="GeneID" id="6757676"/>
<dbReference type="InParanoid" id="B3S846"/>
<keyword evidence="1" id="KW-0472">Membrane</keyword>
<feature type="transmembrane region" description="Helical" evidence="1">
    <location>
        <begin position="124"/>
        <end position="144"/>
    </location>
</feature>
<keyword evidence="3" id="KW-1185">Reference proteome</keyword>
<dbReference type="EMBL" id="DS985255">
    <property type="protein sequence ID" value="EDV21134.1"/>
    <property type="molecule type" value="Genomic_DNA"/>
</dbReference>
<dbReference type="AlphaFoldDB" id="B3S846"/>
<dbReference type="HOGENOM" id="CLU_057402_0_0_1"/>
<accession>B3S846</accession>
<feature type="transmembrane region" description="Helical" evidence="1">
    <location>
        <begin position="71"/>
        <end position="89"/>
    </location>
</feature>
<evidence type="ECO:0000313" key="3">
    <source>
        <dbReference type="Proteomes" id="UP000009022"/>
    </source>
</evidence>
<keyword evidence="1" id="KW-0812">Transmembrane</keyword>
<gene>
    <name evidence="2" type="ORF">TRIADDRAFT_64272</name>
</gene>
<feature type="transmembrane region" description="Helical" evidence="1">
    <location>
        <begin position="95"/>
        <end position="112"/>
    </location>
</feature>
<evidence type="ECO:0000313" key="2">
    <source>
        <dbReference type="EMBL" id="EDV21134.1"/>
    </source>
</evidence>
<dbReference type="RefSeq" id="XP_002116464.1">
    <property type="nucleotide sequence ID" value="XM_002116428.1"/>
</dbReference>
<feature type="transmembrane region" description="Helical" evidence="1">
    <location>
        <begin position="304"/>
        <end position="325"/>
    </location>
</feature>
<feature type="transmembrane region" description="Helical" evidence="1">
    <location>
        <begin position="164"/>
        <end position="189"/>
    </location>
</feature>
<keyword evidence="1" id="KW-1133">Transmembrane helix</keyword>
<dbReference type="KEGG" id="tad:TRIADDRAFT_64272"/>
<protein>
    <submittedName>
        <fullName evidence="2">Uncharacterized protein</fullName>
    </submittedName>
</protein>
<proteinExistence type="predicted"/>
<sequence length="348" mass="37479">MYNPRKLSIIVYIGAVAMLFGGLFTYISNQVMMRSCENIFMIDLGLMGLLALTLATALLKVNDLATTSTTQASGLTALAVIISAASPAILARLVIAFFSSAVLFATGILGLIAHEKQVVDLGVWTKTFTNFTAGISAASTIAMVQTLVRYANQPGDTKWERFDFTILTLCQTLFTFIGLILSSVAIVATDDVLNKAPKPTKSSDIDTMNVGMLVSASVAGAVAIFNMAIMNYPVYGFPPVAVAIMVIVTARHGIDIQTTDNGIAKYPYYVLSVFNSFGSIWAISMSVYEFLAHASYQTSLLKTFFFFRYAFGSITILSLIPVAYFSIKAAIRSSKDVDNLSNGSIPIV</sequence>
<evidence type="ECO:0000256" key="1">
    <source>
        <dbReference type="SAM" id="Phobius"/>
    </source>
</evidence>
<feature type="transmembrane region" description="Helical" evidence="1">
    <location>
        <begin position="7"/>
        <end position="27"/>
    </location>
</feature>
<name>B3S846_TRIAD</name>
<dbReference type="Proteomes" id="UP000009022">
    <property type="component" value="Unassembled WGS sequence"/>
</dbReference>